<keyword evidence="2" id="KW-1185">Reference proteome</keyword>
<proteinExistence type="predicted"/>
<accession>A0ABT5QIK3</accession>
<comment type="caution">
    <text evidence="1">The sequence shown here is derived from an EMBL/GenBank/DDBJ whole genome shotgun (WGS) entry which is preliminary data.</text>
</comment>
<sequence length="389" mass="42764">MKISRIAGLIALATLAGCQQTKGSQTYSAASQTNASSVIIGKAAEDFTDADIEVPAYFSTQGLEFCHFEQGSAETDSRCPLAKKTVRIYFSDVKNEVAGDATGTVFKDISASINAYDIKALENALENQFAGVNRFRILTRDNRIVNKAMEEIINEEGLDVVADKRDNSQKLTTDYLINVDVLKTADMMYGAKHSLYSSSIDYSTSVLDPYTKEKLSYPNIGRIKVNNFDVREKEKFTSVIVNGDYYRGFNYASASDVTAVYNSMATRGFDIMLSRLLTEMPATGQVSGIRGDRVVLDRGQNAGVLPNETMVIFEYSAGFVDPVGVARFSPSAIGAQGKIVRWKDSKIADNIRDQAEEGRYIPTRDARLFAVSVGVPAEFLMERSTWSAN</sequence>
<name>A0ABT5QIK3_9GAMM</name>
<reference evidence="1" key="1">
    <citation type="submission" date="2021-12" db="EMBL/GenBank/DDBJ databases">
        <title>Enterovibrio ZSDZ35 sp. nov. and Enterovibrio ZSDZ42 sp. nov., isolated from coastal seawater in Qingdao.</title>
        <authorList>
            <person name="Zhang P."/>
        </authorList>
    </citation>
    <scope>NUCLEOTIDE SEQUENCE</scope>
    <source>
        <strain evidence="1">ZSDZ35</strain>
    </source>
</reference>
<dbReference type="EMBL" id="JAJUBB010000003">
    <property type="protein sequence ID" value="MDD1780817.1"/>
    <property type="molecule type" value="Genomic_DNA"/>
</dbReference>
<dbReference type="Proteomes" id="UP001149821">
    <property type="component" value="Unassembled WGS sequence"/>
</dbReference>
<organism evidence="1 2">
    <name type="scientific">Enterovibrio qingdaonensis</name>
    <dbReference type="NCBI Taxonomy" id="2899818"/>
    <lineage>
        <taxon>Bacteria</taxon>
        <taxon>Pseudomonadati</taxon>
        <taxon>Pseudomonadota</taxon>
        <taxon>Gammaproteobacteria</taxon>
        <taxon>Vibrionales</taxon>
        <taxon>Vibrionaceae</taxon>
        <taxon>Enterovibrio</taxon>
    </lineage>
</organism>
<dbReference type="RefSeq" id="WP_274141004.1">
    <property type="nucleotide sequence ID" value="NZ_JAJUBB010000003.1"/>
</dbReference>
<protein>
    <submittedName>
        <fullName evidence="1">Uncharacterized protein</fullName>
    </submittedName>
</protein>
<gene>
    <name evidence="1" type="ORF">LRP49_06340</name>
</gene>
<evidence type="ECO:0000313" key="1">
    <source>
        <dbReference type="EMBL" id="MDD1780817.1"/>
    </source>
</evidence>
<evidence type="ECO:0000313" key="2">
    <source>
        <dbReference type="Proteomes" id="UP001149821"/>
    </source>
</evidence>
<dbReference type="PROSITE" id="PS51257">
    <property type="entry name" value="PROKAR_LIPOPROTEIN"/>
    <property type="match status" value="1"/>
</dbReference>